<dbReference type="InterPro" id="IPR003945">
    <property type="entry name" value="NU5C-like"/>
</dbReference>
<evidence type="ECO:0000256" key="5">
    <source>
        <dbReference type="RuleBase" id="RU000320"/>
    </source>
</evidence>
<evidence type="ECO:0000256" key="2">
    <source>
        <dbReference type="ARBA" id="ARBA00022692"/>
    </source>
</evidence>
<evidence type="ECO:0000313" key="8">
    <source>
        <dbReference type="EMBL" id="MBW0131276.1"/>
    </source>
</evidence>
<evidence type="ECO:0000256" key="3">
    <source>
        <dbReference type="ARBA" id="ARBA00022989"/>
    </source>
</evidence>
<keyword evidence="3 6" id="KW-1133">Transmembrane helix</keyword>
<organism evidence="8 9">
    <name type="scientific">Pseudonocardia oceani</name>
    <dbReference type="NCBI Taxonomy" id="2792013"/>
    <lineage>
        <taxon>Bacteria</taxon>
        <taxon>Bacillati</taxon>
        <taxon>Actinomycetota</taxon>
        <taxon>Actinomycetes</taxon>
        <taxon>Pseudonocardiales</taxon>
        <taxon>Pseudonocardiaceae</taxon>
        <taxon>Pseudonocardia</taxon>
    </lineage>
</organism>
<accession>A0ABS6UH92</accession>
<feature type="domain" description="NADH:quinone oxidoreductase/Mrp antiporter transmembrane" evidence="7">
    <location>
        <begin position="129"/>
        <end position="408"/>
    </location>
</feature>
<keyword evidence="4 6" id="KW-0472">Membrane</keyword>
<protein>
    <submittedName>
        <fullName evidence="8">NADH-quinone oxidoreductase subunit L</fullName>
    </submittedName>
</protein>
<dbReference type="PANTHER" id="PTHR42829:SF2">
    <property type="entry name" value="NADH-UBIQUINONE OXIDOREDUCTASE CHAIN 5"/>
    <property type="match status" value="1"/>
</dbReference>
<evidence type="ECO:0000256" key="6">
    <source>
        <dbReference type="SAM" id="Phobius"/>
    </source>
</evidence>
<name>A0ABS6UH92_9PSEU</name>
<feature type="transmembrane region" description="Helical" evidence="6">
    <location>
        <begin position="111"/>
        <end position="129"/>
    </location>
</feature>
<keyword evidence="9" id="KW-1185">Reference proteome</keyword>
<feature type="transmembrane region" description="Helical" evidence="6">
    <location>
        <begin position="323"/>
        <end position="346"/>
    </location>
</feature>
<gene>
    <name evidence="8" type="ORF">I4I82_26865</name>
</gene>
<feature type="transmembrane region" description="Helical" evidence="6">
    <location>
        <begin position="202"/>
        <end position="227"/>
    </location>
</feature>
<keyword evidence="2 5" id="KW-0812">Transmembrane</keyword>
<feature type="transmembrane region" description="Helical" evidence="6">
    <location>
        <begin position="6"/>
        <end position="27"/>
    </location>
</feature>
<evidence type="ECO:0000313" key="9">
    <source>
        <dbReference type="Proteomes" id="UP000694300"/>
    </source>
</evidence>
<dbReference type="RefSeq" id="WP_226370272.1">
    <property type="nucleotide sequence ID" value="NZ_JADQDE010000095.1"/>
</dbReference>
<feature type="transmembrane region" description="Helical" evidence="6">
    <location>
        <begin position="261"/>
        <end position="288"/>
    </location>
</feature>
<dbReference type="EMBL" id="JADQDF010000001">
    <property type="protein sequence ID" value="MBW0131276.1"/>
    <property type="molecule type" value="Genomic_DNA"/>
</dbReference>
<comment type="subcellular location">
    <subcellularLocation>
        <location evidence="1">Endomembrane system</location>
        <topology evidence="1">Multi-pass membrane protein</topology>
    </subcellularLocation>
    <subcellularLocation>
        <location evidence="5">Membrane</location>
        <topology evidence="5">Multi-pass membrane protein</topology>
    </subcellularLocation>
</comment>
<dbReference type="PANTHER" id="PTHR42829">
    <property type="entry name" value="NADH-UBIQUINONE OXIDOREDUCTASE CHAIN 5"/>
    <property type="match status" value="1"/>
</dbReference>
<proteinExistence type="predicted"/>
<evidence type="ECO:0000256" key="1">
    <source>
        <dbReference type="ARBA" id="ARBA00004127"/>
    </source>
</evidence>
<feature type="transmembrane region" description="Helical" evidence="6">
    <location>
        <begin position="174"/>
        <end position="196"/>
    </location>
</feature>
<dbReference type="InterPro" id="IPR001750">
    <property type="entry name" value="ND/Mrp_TM"/>
</dbReference>
<feature type="transmembrane region" description="Helical" evidence="6">
    <location>
        <begin position="358"/>
        <end position="379"/>
    </location>
</feature>
<feature type="transmembrane region" description="Helical" evidence="6">
    <location>
        <begin position="451"/>
        <end position="470"/>
    </location>
</feature>
<feature type="transmembrane region" description="Helical" evidence="6">
    <location>
        <begin position="633"/>
        <end position="651"/>
    </location>
</feature>
<comment type="caution">
    <text evidence="8">The sequence shown here is derived from an EMBL/GenBank/DDBJ whole genome shotgun (WGS) entry which is preliminary data.</text>
</comment>
<reference evidence="8 9" key="1">
    <citation type="submission" date="2020-11" db="EMBL/GenBank/DDBJ databases">
        <title>Pseudonocardia abyssalis sp. nov. and Pseudonocardia oceani sp. nov., description and phylogenomic analysis of two novel actinomycetes isolated from the deep Southern Ocean.</title>
        <authorList>
            <person name="Parra J."/>
        </authorList>
    </citation>
    <scope>NUCLEOTIDE SEQUENCE [LARGE SCALE GENOMIC DNA]</scope>
    <source>
        <strain evidence="9">KRD185</strain>
    </source>
</reference>
<evidence type="ECO:0000256" key="4">
    <source>
        <dbReference type="ARBA" id="ARBA00023136"/>
    </source>
</evidence>
<feature type="transmembrane region" description="Helical" evidence="6">
    <location>
        <begin position="135"/>
        <end position="153"/>
    </location>
</feature>
<feature type="transmembrane region" description="Helical" evidence="6">
    <location>
        <begin position="34"/>
        <end position="56"/>
    </location>
</feature>
<feature type="transmembrane region" description="Helical" evidence="6">
    <location>
        <begin position="239"/>
        <end position="255"/>
    </location>
</feature>
<feature type="transmembrane region" description="Helical" evidence="6">
    <location>
        <begin position="490"/>
        <end position="506"/>
    </location>
</feature>
<dbReference type="Pfam" id="PF00361">
    <property type="entry name" value="Proton_antipo_M"/>
    <property type="match status" value="1"/>
</dbReference>
<feature type="transmembrane region" description="Helical" evidence="6">
    <location>
        <begin position="295"/>
        <end position="317"/>
    </location>
</feature>
<evidence type="ECO:0000259" key="7">
    <source>
        <dbReference type="Pfam" id="PF00361"/>
    </source>
</evidence>
<dbReference type="Proteomes" id="UP000694300">
    <property type="component" value="Unassembled WGS sequence"/>
</dbReference>
<feature type="transmembrane region" description="Helical" evidence="6">
    <location>
        <begin position="76"/>
        <end position="99"/>
    </location>
</feature>
<sequence>MSTVAGPAALWLLVALPAAAGAALALAGHRADRVAVPVSLGTAAAGVGLGAAVAVARPAVSVPFLAGAPFALGVDALSALVLPTVALVALLVLVFSAGYRGDAVPAAPARFHGLMLLFASAVGLTATATTLPALLVGWEVMGAASYALIGFAWRDPARPAAGATAFLTTRAADLGLYAAAAAALAGGGGLALDALADAEGGWLHVAAAGVLVAALGKAAQLPFAFWLSRAMQGPSPVSALLHSASMVAMGGYLLLRTSPLLAAAGWAATTAAWVGAVTALLLGAVALAQRDLKQLLAASTSAQLGFVVLAAGLSAVGGGAAHLVAHAATKALLFLVAGAWLAALGTRRLQSLRGAARRWPLVGACAAAGALALAGVAPLSLWATKEAVLSAALHRSPALYVVGVAAAALSAAYAGKVLVLVVRPAPAGVEAGYDTEERGTRRVPAVEQTPLVVLAAGAAVLGVLALPPVAGPLGAALGSGGAPAPGAAELAGSALLALVVLAAVTLRPRAVAGWSPAWAAGWLGLETAVGAAVVRPVLAVAAALARFDDRVHDRAVAGAGRATLAAGRTAARIGERGLDRAVGAAARGGLAVGRATARADRDGVAAAVHAASAGVHRLGSAARRSQTGQVHQYFLQAAAVLVAAVALLVIVG</sequence>
<feature type="transmembrane region" description="Helical" evidence="6">
    <location>
        <begin position="399"/>
        <end position="422"/>
    </location>
</feature>